<evidence type="ECO:0000259" key="8">
    <source>
        <dbReference type="PROSITE" id="PS51201"/>
    </source>
</evidence>
<feature type="transmembrane region" description="Helical" evidence="7">
    <location>
        <begin position="369"/>
        <end position="388"/>
    </location>
</feature>
<dbReference type="InterPro" id="IPR006153">
    <property type="entry name" value="Cation/H_exchanger_TM"/>
</dbReference>
<dbReference type="RefSeq" id="WP_379727530.1">
    <property type="nucleotide sequence ID" value="NZ_JBHSMS010000089.1"/>
</dbReference>
<comment type="subcellular location">
    <subcellularLocation>
        <location evidence="1">Membrane</location>
        <topology evidence="1">Multi-pass membrane protein</topology>
    </subcellularLocation>
</comment>
<comment type="similarity">
    <text evidence="2">Belongs to the monovalent cation:proton antiporter 2 (CPA2) transporter (TC 2.A.37) family.</text>
</comment>
<feature type="transmembrane region" description="Helical" evidence="7">
    <location>
        <begin position="57"/>
        <end position="76"/>
    </location>
</feature>
<dbReference type="Pfam" id="PF00999">
    <property type="entry name" value="Na_H_Exchanger"/>
    <property type="match status" value="1"/>
</dbReference>
<evidence type="ECO:0000256" key="6">
    <source>
        <dbReference type="ARBA" id="ARBA00023136"/>
    </source>
</evidence>
<dbReference type="Pfam" id="PF02254">
    <property type="entry name" value="TrkA_N"/>
    <property type="match status" value="1"/>
</dbReference>
<feature type="transmembrane region" description="Helical" evidence="7">
    <location>
        <begin position="116"/>
        <end position="136"/>
    </location>
</feature>
<dbReference type="InterPro" id="IPR036291">
    <property type="entry name" value="NAD(P)-bd_dom_sf"/>
</dbReference>
<evidence type="ECO:0000313" key="10">
    <source>
        <dbReference type="Proteomes" id="UP001596031"/>
    </source>
</evidence>
<name>A0ABW0PNB7_9BURK</name>
<dbReference type="NCBIfam" id="NF007950">
    <property type="entry name" value="PRK10669.1"/>
    <property type="match status" value="1"/>
</dbReference>
<dbReference type="InterPro" id="IPR003148">
    <property type="entry name" value="RCK_N"/>
</dbReference>
<reference evidence="10" key="1">
    <citation type="journal article" date="2019" name="Int. J. Syst. Evol. Microbiol.">
        <title>The Global Catalogue of Microorganisms (GCM) 10K type strain sequencing project: providing services to taxonomists for standard genome sequencing and annotation.</title>
        <authorList>
            <consortium name="The Broad Institute Genomics Platform"/>
            <consortium name="The Broad Institute Genome Sequencing Center for Infectious Disease"/>
            <person name="Wu L."/>
            <person name="Ma J."/>
        </authorList>
    </citation>
    <scope>NUCLEOTIDE SEQUENCE [LARGE SCALE GENOMIC DNA]</scope>
    <source>
        <strain evidence="10">CCUG 38813</strain>
    </source>
</reference>
<organism evidence="9 10">
    <name type="scientific">Massilia jejuensis</name>
    <dbReference type="NCBI Taxonomy" id="648894"/>
    <lineage>
        <taxon>Bacteria</taxon>
        <taxon>Pseudomonadati</taxon>
        <taxon>Pseudomonadota</taxon>
        <taxon>Betaproteobacteria</taxon>
        <taxon>Burkholderiales</taxon>
        <taxon>Oxalobacteraceae</taxon>
        <taxon>Telluria group</taxon>
        <taxon>Massilia</taxon>
    </lineage>
</organism>
<dbReference type="PANTHER" id="PTHR42751">
    <property type="entry name" value="SODIUM/HYDROGEN EXCHANGER FAMILY/TRKA DOMAIN PROTEIN"/>
    <property type="match status" value="1"/>
</dbReference>
<evidence type="ECO:0000256" key="2">
    <source>
        <dbReference type="ARBA" id="ARBA00005551"/>
    </source>
</evidence>
<feature type="transmembrane region" description="Helical" evidence="7">
    <location>
        <begin position="228"/>
        <end position="261"/>
    </location>
</feature>
<dbReference type="PROSITE" id="PS51201">
    <property type="entry name" value="RCK_N"/>
    <property type="match status" value="1"/>
</dbReference>
<comment type="caution">
    <text evidence="9">The sequence shown here is derived from an EMBL/GenBank/DDBJ whole genome shotgun (WGS) entry which is preliminary data.</text>
</comment>
<feature type="domain" description="RCK N-terminal" evidence="8">
    <location>
        <begin position="425"/>
        <end position="542"/>
    </location>
</feature>
<dbReference type="SUPFAM" id="SSF51735">
    <property type="entry name" value="NAD(P)-binding Rossmann-fold domains"/>
    <property type="match status" value="1"/>
</dbReference>
<dbReference type="PANTHER" id="PTHR42751:SF1">
    <property type="entry name" value="CATION_PROTON ANTIPORTER YBAL-RELATED"/>
    <property type="match status" value="1"/>
</dbReference>
<feature type="transmembrane region" description="Helical" evidence="7">
    <location>
        <begin position="184"/>
        <end position="207"/>
    </location>
</feature>
<accession>A0ABW0PNB7</accession>
<feature type="transmembrane region" description="Helical" evidence="7">
    <location>
        <begin position="33"/>
        <end position="51"/>
    </location>
</feature>
<dbReference type="InterPro" id="IPR038770">
    <property type="entry name" value="Na+/solute_symporter_sf"/>
</dbReference>
<keyword evidence="10" id="KW-1185">Reference proteome</keyword>
<keyword evidence="4 7" id="KW-0812">Transmembrane</keyword>
<dbReference type="Gene3D" id="1.20.1530.20">
    <property type="match status" value="1"/>
</dbReference>
<proteinExistence type="inferred from homology"/>
<gene>
    <name evidence="9" type="primary">ybaL</name>
    <name evidence="9" type="ORF">ACFPOU_23605</name>
</gene>
<dbReference type="Proteomes" id="UP001596031">
    <property type="component" value="Unassembled WGS sequence"/>
</dbReference>
<dbReference type="EMBL" id="JBHSMS010000089">
    <property type="protein sequence ID" value="MFC5514094.1"/>
    <property type="molecule type" value="Genomic_DNA"/>
</dbReference>
<sequence>MPHNITLITTIAAALGFGLIFGMLAVRLKLPALVGYLAAGIVIGPATPGFVADVVLAGQLAEIGVMLLMFGVGLHFSLDDLLEVRGIALPGALLQITVATAMGIGVSHLWGWSLGAGLVFGLALSVASTVVLLRALEDRGILASINGRIAVGWLVVEDLVTVLMLVMLPALAGPLGGVAASTGAGLWSSLALTLGQVAAFVIFMLVVGRKLFPWFLWRVAKTGSRELFTLAVIASAVGIAYGSSELFGVSFALGAFFAGMVLRESPLSHRAAEESLPLRDAFSVLFFVSVGMLFDPIVLVESPLRVLIVVVIIMFGKSLAAFLLVLALRYPLNTALTVSASLAQIGEFSFILAAMGISLGLLPVEGQNLILAGAIVSIALNPILFKAIEPIQRWLGIQSDLARKLDRSTDPLAELPMNTHQQRLIGQVVLVGYGRVGRTIADELTKQGVHFVVAEQNRELVDQLRQHDIAAVAGNAAEPGVLIQAHIANAALLVIATPDTFHVRAMIETARALNPSIKTLVRSHNEDEARLLHSEGAGEVMIGEQELARNMTRHIVEQLNRQTPAAGG</sequence>
<keyword evidence="6 7" id="KW-0472">Membrane</keyword>
<evidence type="ECO:0000313" key="9">
    <source>
        <dbReference type="EMBL" id="MFC5514094.1"/>
    </source>
</evidence>
<feature type="transmembrane region" description="Helical" evidence="7">
    <location>
        <begin position="6"/>
        <end position="26"/>
    </location>
</feature>
<protein>
    <submittedName>
        <fullName evidence="9">YbaL family putative K(+) efflux transporter</fullName>
    </submittedName>
</protein>
<keyword evidence="3" id="KW-0813">Transport</keyword>
<evidence type="ECO:0000256" key="5">
    <source>
        <dbReference type="ARBA" id="ARBA00022989"/>
    </source>
</evidence>
<evidence type="ECO:0000256" key="3">
    <source>
        <dbReference type="ARBA" id="ARBA00022448"/>
    </source>
</evidence>
<evidence type="ECO:0000256" key="7">
    <source>
        <dbReference type="SAM" id="Phobius"/>
    </source>
</evidence>
<evidence type="ECO:0000256" key="4">
    <source>
        <dbReference type="ARBA" id="ARBA00022692"/>
    </source>
</evidence>
<feature type="transmembrane region" description="Helical" evidence="7">
    <location>
        <begin position="148"/>
        <end position="172"/>
    </location>
</feature>
<feature type="transmembrane region" description="Helical" evidence="7">
    <location>
        <begin position="342"/>
        <end position="362"/>
    </location>
</feature>
<feature type="transmembrane region" description="Helical" evidence="7">
    <location>
        <begin position="306"/>
        <end position="330"/>
    </location>
</feature>
<dbReference type="Gene3D" id="3.40.50.720">
    <property type="entry name" value="NAD(P)-binding Rossmann-like Domain"/>
    <property type="match status" value="1"/>
</dbReference>
<feature type="transmembrane region" description="Helical" evidence="7">
    <location>
        <begin position="281"/>
        <end position="299"/>
    </location>
</feature>
<evidence type="ECO:0000256" key="1">
    <source>
        <dbReference type="ARBA" id="ARBA00004141"/>
    </source>
</evidence>
<keyword evidence="5 7" id="KW-1133">Transmembrane helix</keyword>
<feature type="transmembrane region" description="Helical" evidence="7">
    <location>
        <begin position="88"/>
        <end position="110"/>
    </location>
</feature>